<evidence type="ECO:0000256" key="4">
    <source>
        <dbReference type="ARBA" id="ARBA00018141"/>
    </source>
</evidence>
<dbReference type="Gene3D" id="3.30.479.10">
    <property type="entry name" value="6-pyruvoyl tetrahydropterin synthase/QueD"/>
    <property type="match status" value="1"/>
</dbReference>
<dbReference type="SUPFAM" id="SSF55620">
    <property type="entry name" value="Tetrahydrobiopterin biosynthesis enzymes-like"/>
    <property type="match status" value="1"/>
</dbReference>
<comment type="caution">
    <text evidence="7">The sequence shown here is derived from an EMBL/GenBank/DDBJ whole genome shotgun (WGS) entry which is preliminary data.</text>
</comment>
<comment type="catalytic activity">
    <reaction evidence="6">
        <text>7,8-dihydroneopterin 3'-triphosphate + H2O = 6-carboxy-5,6,7,8-tetrahydropterin + triphosphate + acetaldehyde + 2 H(+)</text>
        <dbReference type="Rhea" id="RHEA:27966"/>
        <dbReference type="ChEBI" id="CHEBI:15343"/>
        <dbReference type="ChEBI" id="CHEBI:15377"/>
        <dbReference type="ChEBI" id="CHEBI:15378"/>
        <dbReference type="ChEBI" id="CHEBI:18036"/>
        <dbReference type="ChEBI" id="CHEBI:58462"/>
        <dbReference type="ChEBI" id="CHEBI:61032"/>
        <dbReference type="EC" id="4.1.2.50"/>
    </reaction>
</comment>
<comment type="similarity">
    <text evidence="2">Belongs to the PTPS family. QueD subfamily.</text>
</comment>
<evidence type="ECO:0000313" key="8">
    <source>
        <dbReference type="Proteomes" id="UP001468798"/>
    </source>
</evidence>
<dbReference type="EC" id="4.1.2.50" evidence="3"/>
<keyword evidence="8" id="KW-1185">Reference proteome</keyword>
<sequence length="56" mass="6560">MNPETDSVMDMRVLGTIIKEEIEDRFGYKKLNFDCPEFKDKMVSTKNVAWVIYGIL</sequence>
<organism evidence="7 8">
    <name type="scientific">Flavobacterium polysaccharolyticum</name>
    <dbReference type="NCBI Taxonomy" id="3133148"/>
    <lineage>
        <taxon>Bacteria</taxon>
        <taxon>Pseudomonadati</taxon>
        <taxon>Bacteroidota</taxon>
        <taxon>Flavobacteriia</taxon>
        <taxon>Flavobacteriales</taxon>
        <taxon>Flavobacteriaceae</taxon>
        <taxon>Flavobacterium</taxon>
    </lineage>
</organism>
<dbReference type="InterPro" id="IPR007115">
    <property type="entry name" value="6-PTP_synth/QueD"/>
</dbReference>
<dbReference type="Pfam" id="PF01242">
    <property type="entry name" value="PTPS"/>
    <property type="match status" value="1"/>
</dbReference>
<dbReference type="EMBL" id="JBCGDP010000003">
    <property type="protein sequence ID" value="MEM0575838.1"/>
    <property type="molecule type" value="Genomic_DNA"/>
</dbReference>
<evidence type="ECO:0000313" key="7">
    <source>
        <dbReference type="EMBL" id="MEM0575838.1"/>
    </source>
</evidence>
<protein>
    <recommendedName>
        <fullName evidence="4">6-carboxy-5,6,7,8-tetrahydropterin synthase</fullName>
        <ecNumber evidence="3">4.1.2.50</ecNumber>
    </recommendedName>
    <alternativeName>
        <fullName evidence="5">Queuosine biosynthesis protein QueD</fullName>
    </alternativeName>
</protein>
<evidence type="ECO:0000256" key="2">
    <source>
        <dbReference type="ARBA" id="ARBA00008900"/>
    </source>
</evidence>
<evidence type="ECO:0000256" key="5">
    <source>
        <dbReference type="ARBA" id="ARBA00031449"/>
    </source>
</evidence>
<gene>
    <name evidence="7" type="ORF">WFZ86_04960</name>
</gene>
<dbReference type="Proteomes" id="UP001468798">
    <property type="component" value="Unassembled WGS sequence"/>
</dbReference>
<proteinExistence type="inferred from homology"/>
<name>A0ABU9NMF1_9FLAO</name>
<evidence type="ECO:0000256" key="6">
    <source>
        <dbReference type="ARBA" id="ARBA00048807"/>
    </source>
</evidence>
<dbReference type="InterPro" id="IPR038418">
    <property type="entry name" value="6-PTP_synth/QueD_sf"/>
</dbReference>
<dbReference type="RefSeq" id="WP_342690932.1">
    <property type="nucleotide sequence ID" value="NZ_JBCGDP010000003.1"/>
</dbReference>
<accession>A0ABU9NMF1</accession>
<reference evidence="7 8" key="1">
    <citation type="submission" date="2024-03" db="EMBL/GenBank/DDBJ databases">
        <title>Two novel species of the genus Flavobacterium exhibiting potentially degradation of complex polysaccharides.</title>
        <authorList>
            <person name="Lian X."/>
        </authorList>
    </citation>
    <scope>NUCLEOTIDE SEQUENCE [LARGE SCALE GENOMIC DNA]</scope>
    <source>
        <strain evidence="7 8">N6</strain>
    </source>
</reference>
<comment type="pathway">
    <text evidence="1">Purine metabolism; 7-cyano-7-deazaguanine biosynthesis.</text>
</comment>
<evidence type="ECO:0000256" key="3">
    <source>
        <dbReference type="ARBA" id="ARBA00012982"/>
    </source>
</evidence>
<evidence type="ECO:0000256" key="1">
    <source>
        <dbReference type="ARBA" id="ARBA00005061"/>
    </source>
</evidence>